<dbReference type="InterPro" id="IPR001584">
    <property type="entry name" value="Integrase_cat-core"/>
</dbReference>
<dbReference type="EnsemblMetazoa" id="AALFPA23_006676.R8734">
    <property type="protein sequence ID" value="AALFPA23_006676.P8734"/>
    <property type="gene ID" value="AALFPA23_006676"/>
</dbReference>
<dbReference type="InterPro" id="IPR000477">
    <property type="entry name" value="RT_dom"/>
</dbReference>
<dbReference type="SUPFAM" id="SSF50630">
    <property type="entry name" value="Acid proteases"/>
    <property type="match status" value="1"/>
</dbReference>
<organism evidence="11 12">
    <name type="scientific">Aedes albopictus</name>
    <name type="common">Asian tiger mosquito</name>
    <name type="synonym">Stegomyia albopicta</name>
    <dbReference type="NCBI Taxonomy" id="7160"/>
    <lineage>
        <taxon>Eukaryota</taxon>
        <taxon>Metazoa</taxon>
        <taxon>Ecdysozoa</taxon>
        <taxon>Arthropoda</taxon>
        <taxon>Hexapoda</taxon>
        <taxon>Insecta</taxon>
        <taxon>Pterygota</taxon>
        <taxon>Neoptera</taxon>
        <taxon>Endopterygota</taxon>
        <taxon>Diptera</taxon>
        <taxon>Nematocera</taxon>
        <taxon>Culicoidea</taxon>
        <taxon>Culicidae</taxon>
        <taxon>Culicinae</taxon>
        <taxon>Aedini</taxon>
        <taxon>Aedes</taxon>
        <taxon>Stegomyia</taxon>
    </lineage>
</organism>
<reference evidence="11" key="2">
    <citation type="submission" date="2025-05" db="UniProtKB">
        <authorList>
            <consortium name="EnsemblMetazoa"/>
        </authorList>
    </citation>
    <scope>IDENTIFICATION</scope>
    <source>
        <strain evidence="11">Foshan</strain>
    </source>
</reference>
<accession>A0ABM1Y856</accession>
<evidence type="ECO:0000256" key="1">
    <source>
        <dbReference type="ARBA" id="ARBA00012493"/>
    </source>
</evidence>
<evidence type="ECO:0000256" key="2">
    <source>
        <dbReference type="ARBA" id="ARBA00022679"/>
    </source>
</evidence>
<proteinExistence type="predicted"/>
<dbReference type="Gene3D" id="2.40.70.10">
    <property type="entry name" value="Acid Proteases"/>
    <property type="match status" value="1"/>
</dbReference>
<dbReference type="InterPro" id="IPR041588">
    <property type="entry name" value="Integrase_H2C2"/>
</dbReference>
<dbReference type="Gene3D" id="3.30.70.270">
    <property type="match status" value="2"/>
</dbReference>
<dbReference type="InterPro" id="IPR055510">
    <property type="entry name" value="DUF7083"/>
</dbReference>
<dbReference type="CDD" id="cd01647">
    <property type="entry name" value="RT_LTR"/>
    <property type="match status" value="1"/>
</dbReference>
<dbReference type="Gene3D" id="3.10.10.10">
    <property type="entry name" value="HIV Type 1 Reverse Transcriptase, subunit A, domain 1"/>
    <property type="match status" value="1"/>
</dbReference>
<keyword evidence="5" id="KW-0255">Endonuclease</keyword>
<dbReference type="CDD" id="cd09274">
    <property type="entry name" value="RNase_HI_RT_Ty3"/>
    <property type="match status" value="1"/>
</dbReference>
<dbReference type="Pfam" id="PF23309">
    <property type="entry name" value="DUF7083"/>
    <property type="match status" value="1"/>
</dbReference>
<dbReference type="Gene3D" id="3.30.420.10">
    <property type="entry name" value="Ribonuclease H-like superfamily/Ribonuclease H"/>
    <property type="match status" value="1"/>
</dbReference>
<dbReference type="InterPro" id="IPR043128">
    <property type="entry name" value="Rev_trsase/Diguanyl_cyclase"/>
</dbReference>
<dbReference type="Pfam" id="PF00665">
    <property type="entry name" value="rve"/>
    <property type="match status" value="1"/>
</dbReference>
<dbReference type="Pfam" id="PF17917">
    <property type="entry name" value="RT_RNaseH"/>
    <property type="match status" value="1"/>
</dbReference>
<dbReference type="PANTHER" id="PTHR37984:SF5">
    <property type="entry name" value="PROTEIN NYNRIN-LIKE"/>
    <property type="match status" value="1"/>
</dbReference>
<sequence length="1439" mass="163357">MSPEFEANLLRILENQGRILAELSASRAAEAQASQAGQGDGNLQRSQQHPEEPRLRNQSEFLIESLSSAINEFNYDPEAGITFEAWFAKYEDLFEEDARALDGPAKVRLLLRNLSTVAHKKYVSYILPKKPKEVTFDETIKTLQSIFGRQTSLFNQRYQCLQLKKDPTDDYFTYAGVVNEKCEEFKLSEINADQFKCLMFVSGLNSSKDSDVRTTLLSRIESSNPATPMTLRSLAEECQRILNLKRDTAMIEKTGGKQTVCAVKNSSKPPHNSKPQSEIPNTPCWRCGDMHYSKNCPYLQHECKSCKKTGHKEGYCSCFKQKDRKKKRPFKNNAVAKAQGLYTINQVSIAARRKFVNLEINGHPVRLQLDSAADITVISSDVYKQIGSPVASSASINVVNASGDDMGLIAEFECTVTLNDVVKQGRCYVTNVDNLNLFGTEWIELFGLWDIPFNAVCNQVSSKSHPKSEELVQRLRSKFKNVFSEDLGLCTKKKVSLSVKPGTKPVFRPKRPVPYASTEKIEAELDRLQSLGIISPIPYSEWAAPIVAVRKPNGKVRICADYSTGLNEALEPNQHPLPLPQDLFAKLAGKKYFTQIDLSDAYLQVEVTEESRKMLSINTHKGLFQFNRLSPGVKTAPGEFQHIVDNMIADLEDVSGYLDDIMVASDTLEKHIEQLDRLFARIEEYGFHLKIEKSNFFMKQIKYLGLIADEEGLRPDPEKVKAIVKMPAPHDVQTLRSFLGAINYYGKFVRSMHELRQPLDALLKKDVKWNWSQACQESFNKFKEILQSDLLLTHYNPKLEMIVAADASQNGLGAVLLHRFPDGTVKAVCHASRTLTNAEKNYAQGEKEGLALVFACTKFHRMIFGRRFTLHTDHKPLLGIFGSKKGIPVHTASRLQRWALTLLQYDFKLEFKSTDSFGYADVLSRLIGEHSKPDEDYIIASVQLEADIKSMQAESAAVLPVTYQMIQQETKQDETLQSVMRHLRNNWTTPPEANELQCFFKRRESLCEADGCLMFLDRMVVPLSLQNAVLKQLHAGHPGMQRMKSIARSFIYWPNIDAHIEDYVRKCSDCAAASKAPVKTTLSSWPIPSQPWTRLHLDYAGPIQGRYFLVIVDAHSKWPEIFATTSSTATTTTRKLHECIARFGCPQIVVTDNGTQFDSEIFKQFCKKFGIEHVRTPPFHPQSNGQAERFVDTLKRALSKMGEKNVEDALQTFLQAYRYTPNPSLPDSKSPAEALLGRKVRTVFDLMKRPEQQVAHSNEKQNAQFNKKHGAKHRSFVIGEEVYAEIHIRNEKYWAEGVIIEQKGNVVYNVLLEDKRRRGLIRSHANQLRRRTLSEPTAIEDNTIPLQILLDEFSVTEPIPIHEDDGGQREVLPEANDNPLSQPVEVQLQPFLDVPGPSRLYDRDQPSTQRLAKKRSIPFRDPSSRKRRLPSHFEYYEIY</sequence>
<dbReference type="SUPFAM" id="SSF53098">
    <property type="entry name" value="Ribonuclease H-like"/>
    <property type="match status" value="1"/>
</dbReference>
<dbReference type="PROSITE" id="PS50994">
    <property type="entry name" value="INTEGRASE"/>
    <property type="match status" value="1"/>
</dbReference>
<dbReference type="InterPro" id="IPR050951">
    <property type="entry name" value="Retrovirus_Pol_polyprotein"/>
</dbReference>
<evidence type="ECO:0000256" key="5">
    <source>
        <dbReference type="ARBA" id="ARBA00022759"/>
    </source>
</evidence>
<keyword evidence="3" id="KW-0548">Nucleotidyltransferase</keyword>
<evidence type="ECO:0000256" key="4">
    <source>
        <dbReference type="ARBA" id="ARBA00022722"/>
    </source>
</evidence>
<dbReference type="GeneID" id="134286222"/>
<evidence type="ECO:0000313" key="12">
    <source>
        <dbReference type="Proteomes" id="UP000069940"/>
    </source>
</evidence>
<evidence type="ECO:0000256" key="6">
    <source>
        <dbReference type="ARBA" id="ARBA00022801"/>
    </source>
</evidence>
<reference evidence="12" key="1">
    <citation type="journal article" date="2015" name="Proc. Natl. Acad. Sci. U.S.A.">
        <title>Genome sequence of the Asian Tiger mosquito, Aedes albopictus, reveals insights into its biology, genetics, and evolution.</title>
        <authorList>
            <person name="Chen X.G."/>
            <person name="Jiang X."/>
            <person name="Gu J."/>
            <person name="Xu M."/>
            <person name="Wu Y."/>
            <person name="Deng Y."/>
            <person name="Zhang C."/>
            <person name="Bonizzoni M."/>
            <person name="Dermauw W."/>
            <person name="Vontas J."/>
            <person name="Armbruster P."/>
            <person name="Huang X."/>
            <person name="Yang Y."/>
            <person name="Zhang H."/>
            <person name="He W."/>
            <person name="Peng H."/>
            <person name="Liu Y."/>
            <person name="Wu K."/>
            <person name="Chen J."/>
            <person name="Lirakis M."/>
            <person name="Topalis P."/>
            <person name="Van Leeuwen T."/>
            <person name="Hall A.B."/>
            <person name="Jiang X."/>
            <person name="Thorpe C."/>
            <person name="Mueller R.L."/>
            <person name="Sun C."/>
            <person name="Waterhouse R.M."/>
            <person name="Yan G."/>
            <person name="Tu Z.J."/>
            <person name="Fang X."/>
            <person name="James A.A."/>
        </authorList>
    </citation>
    <scope>NUCLEOTIDE SEQUENCE [LARGE SCALE GENOMIC DNA]</scope>
    <source>
        <strain evidence="12">Foshan</strain>
    </source>
</reference>
<dbReference type="InterPro" id="IPR036397">
    <property type="entry name" value="RNaseH_sf"/>
</dbReference>
<dbReference type="EC" id="2.7.7.49" evidence="1"/>
<evidence type="ECO:0000259" key="9">
    <source>
        <dbReference type="PROSITE" id="PS50878"/>
    </source>
</evidence>
<evidence type="ECO:0000259" key="10">
    <source>
        <dbReference type="PROSITE" id="PS50994"/>
    </source>
</evidence>
<dbReference type="Pfam" id="PF00078">
    <property type="entry name" value="RVT_1"/>
    <property type="match status" value="1"/>
</dbReference>
<feature type="region of interest" description="Disordered" evidence="8">
    <location>
        <begin position="30"/>
        <end position="55"/>
    </location>
</feature>
<feature type="region of interest" description="Disordered" evidence="8">
    <location>
        <begin position="1397"/>
        <end position="1426"/>
    </location>
</feature>
<dbReference type="SUPFAM" id="SSF56672">
    <property type="entry name" value="DNA/RNA polymerases"/>
    <property type="match status" value="1"/>
</dbReference>
<evidence type="ECO:0000256" key="8">
    <source>
        <dbReference type="SAM" id="MobiDB-lite"/>
    </source>
</evidence>
<keyword evidence="7" id="KW-0695">RNA-directed DNA polymerase</keyword>
<dbReference type="InterPro" id="IPR021109">
    <property type="entry name" value="Peptidase_aspartic_dom_sf"/>
</dbReference>
<keyword evidence="4" id="KW-0540">Nuclease</keyword>
<dbReference type="InterPro" id="IPR012337">
    <property type="entry name" value="RNaseH-like_sf"/>
</dbReference>
<evidence type="ECO:0000313" key="11">
    <source>
        <dbReference type="EnsemblMetazoa" id="AALFPA23_006676.P8734"/>
    </source>
</evidence>
<keyword evidence="2" id="KW-0808">Transferase</keyword>
<keyword evidence="6" id="KW-0378">Hydrolase</keyword>
<dbReference type="Gene3D" id="1.10.340.70">
    <property type="match status" value="1"/>
</dbReference>
<dbReference type="Proteomes" id="UP000069940">
    <property type="component" value="Unassembled WGS sequence"/>
</dbReference>
<keyword evidence="12" id="KW-1185">Reference proteome</keyword>
<name>A0ABM1Y856_AEDAL</name>
<feature type="domain" description="Integrase catalytic" evidence="10">
    <location>
        <begin position="1087"/>
        <end position="1239"/>
    </location>
</feature>
<dbReference type="Pfam" id="PF13975">
    <property type="entry name" value="gag-asp_proteas"/>
    <property type="match status" value="1"/>
</dbReference>
<evidence type="ECO:0000256" key="7">
    <source>
        <dbReference type="ARBA" id="ARBA00022918"/>
    </source>
</evidence>
<dbReference type="RefSeq" id="XP_062703787.1">
    <property type="nucleotide sequence ID" value="XM_062847803.1"/>
</dbReference>
<dbReference type="PANTHER" id="PTHR37984">
    <property type="entry name" value="PROTEIN CBG26694"/>
    <property type="match status" value="1"/>
</dbReference>
<dbReference type="Pfam" id="PF17921">
    <property type="entry name" value="Integrase_H2C2"/>
    <property type="match status" value="1"/>
</dbReference>
<feature type="domain" description="Reverse transcriptase" evidence="9">
    <location>
        <begin position="530"/>
        <end position="708"/>
    </location>
</feature>
<dbReference type="PROSITE" id="PS50878">
    <property type="entry name" value="RT_POL"/>
    <property type="match status" value="1"/>
</dbReference>
<dbReference type="InterPro" id="IPR041373">
    <property type="entry name" value="RT_RNaseH"/>
</dbReference>
<protein>
    <recommendedName>
        <fullName evidence="1">RNA-directed DNA polymerase</fullName>
        <ecNumber evidence="1">2.7.7.49</ecNumber>
    </recommendedName>
</protein>
<evidence type="ECO:0000256" key="3">
    <source>
        <dbReference type="ARBA" id="ARBA00022695"/>
    </source>
</evidence>
<dbReference type="InterPro" id="IPR043502">
    <property type="entry name" value="DNA/RNA_pol_sf"/>
</dbReference>